<organism evidence="2 3">
    <name type="scientific">Oleiphilus messinensis</name>
    <dbReference type="NCBI Taxonomy" id="141451"/>
    <lineage>
        <taxon>Bacteria</taxon>
        <taxon>Pseudomonadati</taxon>
        <taxon>Pseudomonadota</taxon>
        <taxon>Gammaproteobacteria</taxon>
        <taxon>Oceanospirillales</taxon>
        <taxon>Oleiphilaceae</taxon>
        <taxon>Oleiphilus</taxon>
    </lineage>
</organism>
<dbReference type="InterPro" id="IPR002397">
    <property type="entry name" value="Cyt_P450_B"/>
</dbReference>
<keyword evidence="3" id="KW-1185">Reference proteome</keyword>
<dbReference type="OrthoDB" id="4258484at2"/>
<dbReference type="GO" id="GO:0020037">
    <property type="term" value="F:heme binding"/>
    <property type="evidence" value="ECO:0007669"/>
    <property type="project" value="InterPro"/>
</dbReference>
<dbReference type="EMBL" id="CP021425">
    <property type="protein sequence ID" value="ARU56384.1"/>
    <property type="molecule type" value="Genomic_DNA"/>
</dbReference>
<dbReference type="GO" id="GO:0008395">
    <property type="term" value="F:steroid hydroxylase activity"/>
    <property type="evidence" value="ECO:0007669"/>
    <property type="project" value="TreeGrafter"/>
</dbReference>
<dbReference type="Proteomes" id="UP000196027">
    <property type="component" value="Chromosome"/>
</dbReference>
<dbReference type="InterPro" id="IPR001128">
    <property type="entry name" value="Cyt_P450"/>
</dbReference>
<gene>
    <name evidence="2" type="ORF">OLMES_2321</name>
</gene>
<dbReference type="GO" id="GO:0005506">
    <property type="term" value="F:iron ion binding"/>
    <property type="evidence" value="ECO:0007669"/>
    <property type="project" value="InterPro"/>
</dbReference>
<dbReference type="GO" id="GO:0036199">
    <property type="term" value="F:cholest-4-en-3-one 26-monooxygenase activity"/>
    <property type="evidence" value="ECO:0007669"/>
    <property type="project" value="TreeGrafter"/>
</dbReference>
<name>A0A1Y0IAD3_9GAMM</name>
<dbReference type="GO" id="GO:0006707">
    <property type="term" value="P:cholesterol catabolic process"/>
    <property type="evidence" value="ECO:0007669"/>
    <property type="project" value="TreeGrafter"/>
</dbReference>
<evidence type="ECO:0000256" key="1">
    <source>
        <dbReference type="ARBA" id="ARBA00010617"/>
    </source>
</evidence>
<dbReference type="PRINTS" id="PR00359">
    <property type="entry name" value="BP450"/>
</dbReference>
<comment type="similarity">
    <text evidence="1">Belongs to the cytochrome P450 family.</text>
</comment>
<evidence type="ECO:0008006" key="4">
    <source>
        <dbReference type="Google" id="ProtNLM"/>
    </source>
</evidence>
<dbReference type="SUPFAM" id="SSF48264">
    <property type="entry name" value="Cytochrome P450"/>
    <property type="match status" value="1"/>
</dbReference>
<dbReference type="PANTHER" id="PTHR46696">
    <property type="entry name" value="P450, PUTATIVE (EUROFUNG)-RELATED"/>
    <property type="match status" value="1"/>
</dbReference>
<proteinExistence type="inferred from homology"/>
<dbReference type="KEGG" id="ome:OLMES_2321"/>
<dbReference type="RefSeq" id="WP_087461374.1">
    <property type="nucleotide sequence ID" value="NZ_CP021425.1"/>
</dbReference>
<dbReference type="AlphaFoldDB" id="A0A1Y0IAD3"/>
<dbReference type="Pfam" id="PF00067">
    <property type="entry name" value="p450"/>
    <property type="match status" value="1"/>
</dbReference>
<dbReference type="InterPro" id="IPR036396">
    <property type="entry name" value="Cyt_P450_sf"/>
</dbReference>
<sequence>MQHLLSEQHCEYGRHFFEASDFSGSLLDACIEETLRLESPVQRMGRFSTEDIELEGEIIEQGHRIILMLGAANRDPRVFSDPDRYWPERPEREHLAFGYGHHFCSGAMLARTEARVALQTLFSATRISLPEREGFEWHENVALRALRTLPVQLQCF</sequence>
<dbReference type="Gene3D" id="1.10.630.10">
    <property type="entry name" value="Cytochrome P450"/>
    <property type="match status" value="1"/>
</dbReference>
<protein>
    <recommendedName>
        <fullName evidence="4">Cytochrome P450</fullName>
    </recommendedName>
</protein>
<dbReference type="PANTHER" id="PTHR46696:SF4">
    <property type="entry name" value="BIOTIN BIOSYNTHESIS CYTOCHROME P450"/>
    <property type="match status" value="1"/>
</dbReference>
<evidence type="ECO:0000313" key="2">
    <source>
        <dbReference type="EMBL" id="ARU56384.1"/>
    </source>
</evidence>
<evidence type="ECO:0000313" key="3">
    <source>
        <dbReference type="Proteomes" id="UP000196027"/>
    </source>
</evidence>
<accession>A0A1Y0IAD3</accession>
<reference evidence="2 3" key="1">
    <citation type="submission" date="2017-05" db="EMBL/GenBank/DDBJ databases">
        <title>Genomic insights into alkan degradation activity of Oleiphilus messinensis.</title>
        <authorList>
            <person name="Kozyavkin S.A."/>
            <person name="Slesarev A.I."/>
            <person name="Golyshin P.N."/>
            <person name="Korzhenkov A."/>
            <person name="Golyshina O.N."/>
            <person name="Toshchakov S.V."/>
        </authorList>
    </citation>
    <scope>NUCLEOTIDE SEQUENCE [LARGE SCALE GENOMIC DNA]</scope>
    <source>
        <strain evidence="2 3">ME102</strain>
    </source>
</reference>